<dbReference type="GeneID" id="8095651"/>
<dbReference type="Pfam" id="PF13588">
    <property type="entry name" value="HSDR_N_2"/>
    <property type="match status" value="1"/>
</dbReference>
<dbReference type="Proteomes" id="UP000053911">
    <property type="component" value="Unassembled WGS sequence"/>
</dbReference>
<evidence type="ECO:0000259" key="1">
    <source>
        <dbReference type="Pfam" id="PF13588"/>
    </source>
</evidence>
<gene>
    <name evidence="2" type="ORF">XD54_1660</name>
</gene>
<name>A0A101ELE4_9EURY</name>
<dbReference type="InterPro" id="IPR029464">
    <property type="entry name" value="HSDR_N"/>
</dbReference>
<dbReference type="RefSeq" id="WP_015848948.1">
    <property type="nucleotide sequence ID" value="NZ_LGFD01000038.1"/>
</dbReference>
<keyword evidence="2" id="KW-0540">Nuclease</keyword>
<dbReference type="EMBL" id="LGFD01000038">
    <property type="protein sequence ID" value="KUK17055.1"/>
    <property type="molecule type" value="Genomic_DNA"/>
</dbReference>
<accession>A0A101ELE4</accession>
<evidence type="ECO:0000313" key="2">
    <source>
        <dbReference type="EMBL" id="KUK17055.1"/>
    </source>
</evidence>
<comment type="caution">
    <text evidence="2">The sequence shown here is derived from an EMBL/GenBank/DDBJ whole genome shotgun (WGS) entry which is preliminary data.</text>
</comment>
<evidence type="ECO:0000313" key="3">
    <source>
        <dbReference type="Proteomes" id="UP000053911"/>
    </source>
</evidence>
<feature type="domain" description="Type I restriction enzyme R protein N-terminal" evidence="1">
    <location>
        <begin position="25"/>
        <end position="126"/>
    </location>
</feature>
<dbReference type="OMA" id="WNNPEEV"/>
<organism evidence="2 3">
    <name type="scientific">Thermococcus sibiricus</name>
    <dbReference type="NCBI Taxonomy" id="172049"/>
    <lineage>
        <taxon>Archaea</taxon>
        <taxon>Methanobacteriati</taxon>
        <taxon>Methanobacteriota</taxon>
        <taxon>Thermococci</taxon>
        <taxon>Thermococcales</taxon>
        <taxon>Thermococcaceae</taxon>
        <taxon>Thermococcus</taxon>
    </lineage>
</organism>
<sequence length="289" mass="33710">MLKLQETIISVTRKVREHRLLYEKNEEAVKQHLIGEIFRTLGWDWENPREVRPEERTEDGRADYALVLEDKVVAYVEAKNLGINVLKNERALRQLARYCFSRGVKYGIITNGAQWKIVKAFEENSTLEDRILLRIDLLNEPLERVALKLSFLSKNKITRLEDYSLYLKAFTWGFENLKKSYPKDILILYLAGPTKSNFLLLDHLDGSEVPRGLYVYDNGWKGVPLIEKNLKGVLLSLLLYLAEKASEKERNEILVAYKQLRNIPLTRDKIMHLLRELEKEKGVKIGLEI</sequence>
<dbReference type="GO" id="GO:0004519">
    <property type="term" value="F:endonuclease activity"/>
    <property type="evidence" value="ECO:0007669"/>
    <property type="project" value="UniProtKB-KW"/>
</dbReference>
<dbReference type="AlphaFoldDB" id="A0A101ELE4"/>
<dbReference type="PATRIC" id="fig|172049.5.peg.1219"/>
<protein>
    <submittedName>
        <fullName evidence="2">Putative restriction endonuclease</fullName>
    </submittedName>
</protein>
<proteinExistence type="predicted"/>
<keyword evidence="2" id="KW-0378">Hydrolase</keyword>
<keyword evidence="2" id="KW-0255">Endonuclease</keyword>
<dbReference type="Gene3D" id="3.90.1570.30">
    <property type="match status" value="1"/>
</dbReference>
<reference evidence="3" key="1">
    <citation type="journal article" date="2015" name="MBio">
        <title>Genome-Resolved Metagenomic Analysis Reveals Roles for Candidate Phyla and Other Microbial Community Members in Biogeochemical Transformations in Oil Reservoirs.</title>
        <authorList>
            <person name="Hu P."/>
            <person name="Tom L."/>
            <person name="Singh A."/>
            <person name="Thomas B.C."/>
            <person name="Baker B.J."/>
            <person name="Piceno Y.M."/>
            <person name="Andersen G.L."/>
            <person name="Banfield J.F."/>
        </authorList>
    </citation>
    <scope>NUCLEOTIDE SEQUENCE [LARGE SCALE GENOMIC DNA]</scope>
</reference>